<dbReference type="EMBL" id="JH370130">
    <property type="protein sequence ID" value="ELA42826.1"/>
    <property type="molecule type" value="Genomic_DNA"/>
</dbReference>
<evidence type="ECO:0000256" key="1">
    <source>
        <dbReference type="SAM" id="MobiDB-lite"/>
    </source>
</evidence>
<keyword evidence="4" id="KW-1185">Reference proteome</keyword>
<feature type="compositionally biased region" description="Pro residues" evidence="1">
    <location>
        <begin position="90"/>
        <end position="103"/>
    </location>
</feature>
<feature type="compositionally biased region" description="Polar residues" evidence="1">
    <location>
        <begin position="47"/>
        <end position="62"/>
    </location>
</feature>
<keyword evidence="2" id="KW-1133">Transmembrane helix</keyword>
<feature type="compositionally biased region" description="Low complexity" evidence="1">
    <location>
        <begin position="79"/>
        <end position="89"/>
    </location>
</feature>
<dbReference type="InParanoid" id="L2GPR0"/>
<feature type="compositionally biased region" description="Pro residues" evidence="1">
    <location>
        <begin position="67"/>
        <end position="78"/>
    </location>
</feature>
<dbReference type="VEuPathDB" id="MicrosporidiaDB:VICG_00141"/>
<evidence type="ECO:0000313" key="3">
    <source>
        <dbReference type="EMBL" id="ELA42826.1"/>
    </source>
</evidence>
<evidence type="ECO:0000256" key="2">
    <source>
        <dbReference type="SAM" id="Phobius"/>
    </source>
</evidence>
<feature type="transmembrane region" description="Helical" evidence="2">
    <location>
        <begin position="221"/>
        <end position="245"/>
    </location>
</feature>
<name>L2GPR0_VITCO</name>
<dbReference type="RefSeq" id="XP_007603594.1">
    <property type="nucleotide sequence ID" value="XM_007603532.1"/>
</dbReference>
<protein>
    <submittedName>
        <fullName evidence="3">Uncharacterized protein</fullName>
    </submittedName>
</protein>
<organism evidence="3 4">
    <name type="scientific">Vittaforma corneae (strain ATCC 50505)</name>
    <name type="common">Microsporidian parasite</name>
    <name type="synonym">Nosema corneum</name>
    <dbReference type="NCBI Taxonomy" id="993615"/>
    <lineage>
        <taxon>Eukaryota</taxon>
        <taxon>Fungi</taxon>
        <taxon>Fungi incertae sedis</taxon>
        <taxon>Microsporidia</taxon>
        <taxon>Nosematidae</taxon>
        <taxon>Vittaforma</taxon>
    </lineage>
</organism>
<keyword evidence="2" id="KW-0812">Transmembrane</keyword>
<reference evidence="4" key="1">
    <citation type="submission" date="2011-05" db="EMBL/GenBank/DDBJ databases">
        <title>The genome sequence of Vittaforma corneae strain ATCC 50505.</title>
        <authorList>
            <consortium name="The Broad Institute Genome Sequencing Platform"/>
            <person name="Cuomo C."/>
            <person name="Didier E."/>
            <person name="Bowers L."/>
            <person name="Young S.K."/>
            <person name="Zeng Q."/>
            <person name="Gargeya S."/>
            <person name="Fitzgerald M."/>
            <person name="Haas B."/>
            <person name="Abouelleil A."/>
            <person name="Alvarado L."/>
            <person name="Arachchi H.M."/>
            <person name="Berlin A."/>
            <person name="Chapman S.B."/>
            <person name="Gearin G."/>
            <person name="Goldberg J."/>
            <person name="Griggs A."/>
            <person name="Gujja S."/>
            <person name="Hansen M."/>
            <person name="Heiman D."/>
            <person name="Howarth C."/>
            <person name="Larimer J."/>
            <person name="Lui A."/>
            <person name="MacDonald P.J.P."/>
            <person name="McCowen C."/>
            <person name="Montmayeur A."/>
            <person name="Murphy C."/>
            <person name="Neiman D."/>
            <person name="Pearson M."/>
            <person name="Priest M."/>
            <person name="Roberts A."/>
            <person name="Saif S."/>
            <person name="Shea T."/>
            <person name="Sisk P."/>
            <person name="Stolte C."/>
            <person name="Sykes S."/>
            <person name="Wortman J."/>
            <person name="Nusbaum C."/>
            <person name="Birren B."/>
        </authorList>
    </citation>
    <scope>NUCLEOTIDE SEQUENCE [LARGE SCALE GENOMIC DNA]</scope>
    <source>
        <strain evidence="4">ATCC 50505</strain>
    </source>
</reference>
<feature type="region of interest" description="Disordered" evidence="1">
    <location>
        <begin position="1"/>
        <end position="107"/>
    </location>
</feature>
<dbReference type="AlphaFoldDB" id="L2GPR0"/>
<dbReference type="STRING" id="993615.L2GPR0"/>
<accession>L2GPR0</accession>
<sequence length="246" mass="27196">MNYPNYQPYQQPNNPGYQGTAGYQQAVSPAPQMQPPSYPPPNYQQAVSQAPQMQPPSYQQAVSPAPQMQPPSYPPPPVQSAQDTSMPPQQMQPPSYPPPPAASPAPQYQQPLQVQAPLFQGLDPTLAKESVVNPYLAQKHFAFCSIFAAITVICACLATILFFFTFLCALQNLTYDLLSFNAFEGLPTEANELLVELFQVKWRDESSIFGDFKSENIKDGFIVQGFLLLIAGISYLIGLVIGWFIK</sequence>
<feature type="transmembrane region" description="Helical" evidence="2">
    <location>
        <begin position="141"/>
        <end position="167"/>
    </location>
</feature>
<feature type="compositionally biased region" description="Pro residues" evidence="1">
    <location>
        <begin position="32"/>
        <end position="42"/>
    </location>
</feature>
<dbReference type="Proteomes" id="UP000011082">
    <property type="component" value="Unassembled WGS sequence"/>
</dbReference>
<gene>
    <name evidence="3" type="ORF">VICG_00141</name>
</gene>
<dbReference type="GeneID" id="19880859"/>
<proteinExistence type="predicted"/>
<keyword evidence="2" id="KW-0472">Membrane</keyword>
<dbReference type="HOGENOM" id="CLU_1129820_0_0_1"/>
<feature type="compositionally biased region" description="Low complexity" evidence="1">
    <location>
        <begin position="1"/>
        <end position="18"/>
    </location>
</feature>
<evidence type="ECO:0000313" key="4">
    <source>
        <dbReference type="Proteomes" id="UP000011082"/>
    </source>
</evidence>